<dbReference type="EMBL" id="CP014782">
    <property type="protein sequence ID" value="AQS36379.1"/>
    <property type="molecule type" value="Genomic_DNA"/>
</dbReference>
<protein>
    <submittedName>
        <fullName evidence="3">Uncharacterized protein involved in outer membrane biogenesis</fullName>
    </submittedName>
</protein>
<evidence type="ECO:0000256" key="1">
    <source>
        <dbReference type="SAM" id="MobiDB-lite"/>
    </source>
</evidence>
<dbReference type="KEGG" id="spsw:Sps_01210"/>
<reference evidence="3 4" key="1">
    <citation type="submission" date="2016-03" db="EMBL/GenBank/DDBJ databases">
        <title>Complete genome sequence of Shewanella psychrophila WP2, a deep sea bacterium isolated from west Pacific sediment.</title>
        <authorList>
            <person name="Xu G."/>
            <person name="Jian H."/>
        </authorList>
    </citation>
    <scope>NUCLEOTIDE SEQUENCE [LARGE SCALE GENOMIC DNA]</scope>
    <source>
        <strain evidence="3 4">WP2</strain>
    </source>
</reference>
<sequence length="608" mass="65340">MKIVKWFFIVFFLVFASLAAYLTLIFDPNDFKPEIVDAVKKQTGRDLIIAKDLSWTFFPSIGIELADISLSNPKGFDAASMLEVKKIVAEVELVPLFSKKVEIAQLNLDGLIVNLETRKDGRTSFDGLQSASSEKKPVQVDDATASPSMLSSLDIGGVSITNTQIRVSDKQTGSEQVFSLDNLTLGKFSLGEFASLEYSFSAEMPDMTLMSQGKGSIRVAQDMTQVQVKDFKITNAIAGEAIPNKKLDITLLTQLEVLLEAKQVHLILDELNADDIQAKGKLDIAYGHKVPKIIANLDLGDIDLDKFLPQTDKAEKAKGKSQPEAALTEPDLSAMKSLDLTLALTAKSIKASNMLTSNWVMDLTLKGGILNLKKLAADLYGGKLAVKASLDGRQAVPSYSFEKSVSGVQIRELLKDAADIDLLAGSANFNVKGKGRSLLPDNIKKNIAAKGKFEIADGALYGVNVPQMLRDAQAKFSGGSSSTTSAEKKTDFTSLTGSFSVVNGVVSNPDLVMSSPLIRLSGAGTANIISEALDYQLTTAVVGSLEGQGGGEKELLHGIEIPFLITGTMSKPEFALDTAGLFDAKLKQEAEKVQDKLKDSLLKKLGGF</sequence>
<gene>
    <name evidence="3" type="ORF">Sps_01210</name>
</gene>
<accession>A0A1S6HLJ6</accession>
<dbReference type="Proteomes" id="UP000189545">
    <property type="component" value="Chromosome"/>
</dbReference>
<evidence type="ECO:0000313" key="4">
    <source>
        <dbReference type="Proteomes" id="UP000189545"/>
    </source>
</evidence>
<keyword evidence="4" id="KW-1185">Reference proteome</keyword>
<dbReference type="GO" id="GO:0005886">
    <property type="term" value="C:plasma membrane"/>
    <property type="evidence" value="ECO:0007669"/>
    <property type="project" value="TreeGrafter"/>
</dbReference>
<dbReference type="STRING" id="225848.Sps_01210"/>
<dbReference type="GO" id="GO:0090313">
    <property type="term" value="P:regulation of protein targeting to membrane"/>
    <property type="evidence" value="ECO:0007669"/>
    <property type="project" value="TreeGrafter"/>
</dbReference>
<dbReference type="PANTHER" id="PTHR30441">
    <property type="entry name" value="DUF748 DOMAIN-CONTAINING PROTEIN"/>
    <property type="match status" value="1"/>
</dbReference>
<evidence type="ECO:0000259" key="2">
    <source>
        <dbReference type="Pfam" id="PF05170"/>
    </source>
</evidence>
<dbReference type="InterPro" id="IPR052894">
    <property type="entry name" value="AsmA-related"/>
</dbReference>
<proteinExistence type="predicted"/>
<dbReference type="AlphaFoldDB" id="A0A1S6HLJ6"/>
<feature type="region of interest" description="Disordered" evidence="1">
    <location>
        <begin position="124"/>
        <end position="143"/>
    </location>
</feature>
<organism evidence="3 4">
    <name type="scientific">Shewanella psychrophila</name>
    <dbReference type="NCBI Taxonomy" id="225848"/>
    <lineage>
        <taxon>Bacteria</taxon>
        <taxon>Pseudomonadati</taxon>
        <taxon>Pseudomonadota</taxon>
        <taxon>Gammaproteobacteria</taxon>
        <taxon>Alteromonadales</taxon>
        <taxon>Shewanellaceae</taxon>
        <taxon>Shewanella</taxon>
    </lineage>
</organism>
<dbReference type="InterPro" id="IPR007844">
    <property type="entry name" value="AsmA"/>
</dbReference>
<dbReference type="Pfam" id="PF05170">
    <property type="entry name" value="AsmA"/>
    <property type="match status" value="2"/>
</dbReference>
<feature type="domain" description="AsmA" evidence="2">
    <location>
        <begin position="200"/>
        <end position="511"/>
    </location>
</feature>
<feature type="domain" description="AsmA" evidence="2">
    <location>
        <begin position="2"/>
        <end position="192"/>
    </location>
</feature>
<evidence type="ECO:0000313" key="3">
    <source>
        <dbReference type="EMBL" id="AQS36379.1"/>
    </source>
</evidence>
<dbReference type="PANTHER" id="PTHR30441:SF4">
    <property type="entry name" value="PROTEIN ASMA"/>
    <property type="match status" value="1"/>
</dbReference>
<name>A0A1S6HLJ6_9GAMM</name>
<dbReference type="RefSeq" id="WP_077751704.1">
    <property type="nucleotide sequence ID" value="NZ_CP014782.1"/>
</dbReference>